<dbReference type="Proteomes" id="UP000663583">
    <property type="component" value="Chromosome"/>
</dbReference>
<accession>A0AAX1JAN8</accession>
<keyword evidence="3" id="KW-1003">Cell membrane</keyword>
<evidence type="ECO:0000259" key="9">
    <source>
        <dbReference type="PROSITE" id="PS50850"/>
    </source>
</evidence>
<comment type="subcellular location">
    <subcellularLocation>
        <location evidence="1">Cell membrane</location>
        <topology evidence="1">Multi-pass membrane protein</topology>
    </subcellularLocation>
</comment>
<feature type="region of interest" description="Disordered" evidence="7">
    <location>
        <begin position="1"/>
        <end position="27"/>
    </location>
</feature>
<dbReference type="Gene3D" id="1.20.1250.20">
    <property type="entry name" value="MFS general substrate transporter like domains"/>
    <property type="match status" value="1"/>
</dbReference>
<proteinExistence type="predicted"/>
<dbReference type="AlphaFoldDB" id="A0AAX1JAN8"/>
<evidence type="ECO:0000256" key="7">
    <source>
        <dbReference type="SAM" id="MobiDB-lite"/>
    </source>
</evidence>
<evidence type="ECO:0000256" key="1">
    <source>
        <dbReference type="ARBA" id="ARBA00004651"/>
    </source>
</evidence>
<sequence length="534" mass="56523">MLSNAMEKANSASAAAEEPTTVTGQPRAGDYVYPDKLDAATLRIAGVCVLASMMAILDVTVVSVAQRTFILEFGSTQAVVAWTMTGYTLALTTVIPITGWAADRFGTKRLWMGSVLAFALGSLLCAMAPNILLLILFRVVQGIGGGMLMPLGFMILTRVAGPKRLGRMMAVLGIPMLLGPICGPILGGWLIGTLSWHWIFLVNLPIGVTAFALAAHEFPPDRPVPSETFDLIGVLLLSPGLATFLFGVSSVPGRGTVADRHVLVPAIIGLVLIGTFIFRAWYRTDHPLIDLRLYTNRVFSQASVTLLFFAVAFFGTGLLLPSYLQQALHQTPMQSGVFLIPQGLGAMLTMPLAGAFMDRHGPGKSVLLGLTLITTGLATFTFGVAKDADYRPTLLVGLAIMGLGMGCTMMPLSGAAVQTLTPHEIARGSTLISVNQQVGGSIGTALMSMVLTNQFNRSENIAAANKLALLQQGAARRGIPLDPNSIPAQTLAPDFNAKVLHDLCHSYTVVLVLGCTLMAVTLIPASFLPRKPAA</sequence>
<feature type="transmembrane region" description="Helical" evidence="8">
    <location>
        <begin position="135"/>
        <end position="156"/>
    </location>
</feature>
<evidence type="ECO:0000256" key="3">
    <source>
        <dbReference type="ARBA" id="ARBA00022475"/>
    </source>
</evidence>
<feature type="transmembrane region" description="Helical" evidence="8">
    <location>
        <begin position="397"/>
        <end position="417"/>
    </location>
</feature>
<keyword evidence="12" id="KW-1185">Reference proteome</keyword>
<feature type="transmembrane region" description="Helical" evidence="8">
    <location>
        <begin position="228"/>
        <end position="250"/>
    </location>
</feature>
<feature type="transmembrane region" description="Helical" evidence="8">
    <location>
        <begin position="168"/>
        <end position="191"/>
    </location>
</feature>
<feature type="compositionally biased region" description="Low complexity" evidence="7">
    <location>
        <begin position="1"/>
        <end position="18"/>
    </location>
</feature>
<feature type="transmembrane region" description="Helical" evidence="8">
    <location>
        <begin position="336"/>
        <end position="354"/>
    </location>
</feature>
<evidence type="ECO:0000256" key="8">
    <source>
        <dbReference type="SAM" id="Phobius"/>
    </source>
</evidence>
<dbReference type="CDD" id="cd17503">
    <property type="entry name" value="MFS_LmrB_MDR_like"/>
    <property type="match status" value="1"/>
</dbReference>
<evidence type="ECO:0000313" key="12">
    <source>
        <dbReference type="Proteomes" id="UP000465306"/>
    </source>
</evidence>
<feature type="transmembrane region" description="Helical" evidence="8">
    <location>
        <begin position="303"/>
        <end position="324"/>
    </location>
</feature>
<protein>
    <submittedName>
        <fullName evidence="11">DHA2 family efflux MFS transporter permease subunit</fullName>
    </submittedName>
    <submittedName>
        <fullName evidence="10">Multidrug resistance protein B</fullName>
    </submittedName>
</protein>
<dbReference type="InterPro" id="IPR020846">
    <property type="entry name" value="MFS_dom"/>
</dbReference>
<feature type="transmembrane region" description="Helical" evidence="8">
    <location>
        <begin position="78"/>
        <end position="98"/>
    </location>
</feature>
<evidence type="ECO:0000256" key="5">
    <source>
        <dbReference type="ARBA" id="ARBA00022989"/>
    </source>
</evidence>
<evidence type="ECO:0000256" key="6">
    <source>
        <dbReference type="ARBA" id="ARBA00023136"/>
    </source>
</evidence>
<organism evidence="11 13">
    <name type="scientific">Mycobacterium kubicae</name>
    <dbReference type="NCBI Taxonomy" id="120959"/>
    <lineage>
        <taxon>Bacteria</taxon>
        <taxon>Bacillati</taxon>
        <taxon>Actinomycetota</taxon>
        <taxon>Actinomycetes</taxon>
        <taxon>Mycobacteriales</taxon>
        <taxon>Mycobacteriaceae</taxon>
        <taxon>Mycobacterium</taxon>
        <taxon>Mycobacterium simiae complex</taxon>
    </lineage>
</organism>
<feature type="domain" description="Major facilitator superfamily (MFS) profile" evidence="9">
    <location>
        <begin position="44"/>
        <end position="532"/>
    </location>
</feature>
<dbReference type="NCBIfam" id="TIGR00711">
    <property type="entry name" value="efflux_EmrB"/>
    <property type="match status" value="1"/>
</dbReference>
<feature type="transmembrane region" description="Helical" evidence="8">
    <location>
        <begin position="197"/>
        <end position="216"/>
    </location>
</feature>
<reference evidence="10" key="2">
    <citation type="submission" date="2020-02" db="EMBL/GenBank/DDBJ databases">
        <authorList>
            <person name="Matsumoto Y."/>
            <person name="Kinjo T."/>
            <person name="Motooka D."/>
            <person name="Nabeya D."/>
            <person name="Jung N."/>
            <person name="Uechi K."/>
            <person name="Horii T."/>
            <person name="Iida T."/>
            <person name="Fujita J."/>
            <person name="Nakamura S."/>
        </authorList>
    </citation>
    <scope>NUCLEOTIDE SEQUENCE</scope>
    <source>
        <strain evidence="10">JCM 13573</strain>
    </source>
</reference>
<dbReference type="Proteomes" id="UP000465306">
    <property type="component" value="Unassembled WGS sequence"/>
</dbReference>
<evidence type="ECO:0000313" key="13">
    <source>
        <dbReference type="Proteomes" id="UP000663583"/>
    </source>
</evidence>
<evidence type="ECO:0000313" key="11">
    <source>
        <dbReference type="EMBL" id="QPI37497.1"/>
    </source>
</evidence>
<keyword evidence="4 8" id="KW-0812">Transmembrane</keyword>
<evidence type="ECO:0000256" key="2">
    <source>
        <dbReference type="ARBA" id="ARBA00022448"/>
    </source>
</evidence>
<feature type="transmembrane region" description="Helical" evidence="8">
    <location>
        <begin position="110"/>
        <end position="129"/>
    </location>
</feature>
<dbReference type="RefSeq" id="WP_174814217.1">
    <property type="nucleotide sequence ID" value="NZ_BLKU01000005.1"/>
</dbReference>
<feature type="transmembrane region" description="Helical" evidence="8">
    <location>
        <begin position="366"/>
        <end position="385"/>
    </location>
</feature>
<evidence type="ECO:0000313" key="10">
    <source>
        <dbReference type="EMBL" id="GFG66232.1"/>
    </source>
</evidence>
<evidence type="ECO:0000256" key="4">
    <source>
        <dbReference type="ARBA" id="ARBA00022692"/>
    </source>
</evidence>
<dbReference type="GO" id="GO:0022857">
    <property type="term" value="F:transmembrane transporter activity"/>
    <property type="evidence" value="ECO:0007669"/>
    <property type="project" value="InterPro"/>
</dbReference>
<feature type="transmembrane region" description="Helical" evidence="8">
    <location>
        <begin position="507"/>
        <end position="528"/>
    </location>
</feature>
<keyword evidence="5 8" id="KW-1133">Transmembrane helix</keyword>
<dbReference type="Pfam" id="PF07690">
    <property type="entry name" value="MFS_1"/>
    <property type="match status" value="1"/>
</dbReference>
<dbReference type="InterPro" id="IPR036259">
    <property type="entry name" value="MFS_trans_sf"/>
</dbReference>
<keyword evidence="2" id="KW-0813">Transport</keyword>
<feature type="transmembrane region" description="Helical" evidence="8">
    <location>
        <begin position="262"/>
        <end position="282"/>
    </location>
</feature>
<feature type="transmembrane region" description="Helical" evidence="8">
    <location>
        <begin position="44"/>
        <end position="66"/>
    </location>
</feature>
<dbReference type="InterPro" id="IPR011701">
    <property type="entry name" value="MFS"/>
</dbReference>
<keyword evidence="6 8" id="KW-0472">Membrane</keyword>
<dbReference type="KEGG" id="mku:I2456_25015"/>
<name>A0AAX1JAN8_9MYCO</name>
<gene>
    <name evidence="10" type="primary">emrB</name>
    <name evidence="11" type="ORF">I2456_25015</name>
    <name evidence="10" type="ORF">MKUB_37220</name>
</gene>
<dbReference type="PANTHER" id="PTHR42718:SF46">
    <property type="entry name" value="BLR6921 PROTEIN"/>
    <property type="match status" value="1"/>
</dbReference>
<dbReference type="Gene3D" id="1.20.1720.10">
    <property type="entry name" value="Multidrug resistance protein D"/>
    <property type="match status" value="1"/>
</dbReference>
<dbReference type="PROSITE" id="PS50850">
    <property type="entry name" value="MFS"/>
    <property type="match status" value="1"/>
</dbReference>
<dbReference type="InterPro" id="IPR004638">
    <property type="entry name" value="EmrB-like"/>
</dbReference>
<reference evidence="11" key="3">
    <citation type="submission" date="2020-11" db="EMBL/GenBank/DDBJ databases">
        <title>Intraspecies plasmid and genomic variation of Mycobacterium kubicae revealed by the complete genome sequences of two clinical isolates.</title>
        <authorList>
            <person name="Hendrix J.R."/>
            <person name="Epperson L.E."/>
            <person name="Honda J.R."/>
            <person name="Strong M."/>
        </authorList>
    </citation>
    <scope>NUCLEOTIDE SEQUENCE</scope>
    <source>
        <strain evidence="11">JCM 13573</strain>
    </source>
</reference>
<dbReference type="GO" id="GO:0005886">
    <property type="term" value="C:plasma membrane"/>
    <property type="evidence" value="ECO:0007669"/>
    <property type="project" value="UniProtKB-SubCell"/>
</dbReference>
<dbReference type="SUPFAM" id="SSF103473">
    <property type="entry name" value="MFS general substrate transporter"/>
    <property type="match status" value="1"/>
</dbReference>
<dbReference type="PANTHER" id="PTHR42718">
    <property type="entry name" value="MAJOR FACILITATOR SUPERFAMILY MULTIDRUG TRANSPORTER MFSC"/>
    <property type="match status" value="1"/>
</dbReference>
<reference evidence="10 12" key="1">
    <citation type="journal article" date="2019" name="Emerg. Microbes Infect.">
        <title>Comprehensive subspecies identification of 175 nontuberculous mycobacteria species based on 7547 genomic profiles.</title>
        <authorList>
            <person name="Matsumoto Y."/>
            <person name="Kinjo T."/>
            <person name="Motooka D."/>
            <person name="Nabeya D."/>
            <person name="Jung N."/>
            <person name="Uechi K."/>
            <person name="Horii T."/>
            <person name="Iida T."/>
            <person name="Fujita J."/>
            <person name="Nakamura S."/>
        </authorList>
    </citation>
    <scope>NUCLEOTIDE SEQUENCE [LARGE SCALE GENOMIC DNA]</scope>
    <source>
        <strain evidence="10 12">JCM 13573</strain>
    </source>
</reference>
<dbReference type="EMBL" id="CP065047">
    <property type="protein sequence ID" value="QPI37497.1"/>
    <property type="molecule type" value="Genomic_DNA"/>
</dbReference>
<dbReference type="EMBL" id="BLKU01000005">
    <property type="protein sequence ID" value="GFG66232.1"/>
    <property type="molecule type" value="Genomic_DNA"/>
</dbReference>